<name>A0AAE4G4X9_9ACTO</name>
<dbReference type="InterPro" id="IPR014016">
    <property type="entry name" value="UvrD-like_ATP-bd"/>
</dbReference>
<dbReference type="FunFam" id="1.10.10.160:FF:000001">
    <property type="entry name" value="ATP-dependent DNA helicase"/>
    <property type="match status" value="1"/>
</dbReference>
<feature type="region of interest" description="Disordered" evidence="12">
    <location>
        <begin position="573"/>
        <end position="605"/>
    </location>
</feature>
<keyword evidence="4 11" id="KW-0347">Helicase</keyword>
<feature type="region of interest" description="Disordered" evidence="12">
    <location>
        <begin position="1"/>
        <end position="76"/>
    </location>
</feature>
<evidence type="ECO:0000256" key="10">
    <source>
        <dbReference type="ARBA" id="ARBA00048988"/>
    </source>
</evidence>
<dbReference type="Gene3D" id="3.40.50.300">
    <property type="entry name" value="P-loop containing nucleotide triphosphate hydrolases"/>
    <property type="match status" value="2"/>
</dbReference>
<dbReference type="InterPro" id="IPR027417">
    <property type="entry name" value="P-loop_NTPase"/>
</dbReference>
<keyword evidence="5 11" id="KW-0067">ATP-binding</keyword>
<feature type="compositionally biased region" description="Polar residues" evidence="12">
    <location>
        <begin position="582"/>
        <end position="597"/>
    </location>
</feature>
<accession>A0AAE4G4X9</accession>
<gene>
    <name evidence="15" type="ORF">RMW62_10670</name>
</gene>
<dbReference type="AlphaFoldDB" id="A0AAE4G4X9"/>
<evidence type="ECO:0000256" key="9">
    <source>
        <dbReference type="ARBA" id="ARBA00034808"/>
    </source>
</evidence>
<dbReference type="Gene3D" id="1.10.10.160">
    <property type="match status" value="1"/>
</dbReference>
<feature type="region of interest" description="Disordered" evidence="12">
    <location>
        <begin position="823"/>
        <end position="907"/>
    </location>
</feature>
<dbReference type="Pfam" id="PF13361">
    <property type="entry name" value="UvrD_C"/>
    <property type="match status" value="1"/>
</dbReference>
<evidence type="ECO:0000259" key="13">
    <source>
        <dbReference type="PROSITE" id="PS51198"/>
    </source>
</evidence>
<feature type="compositionally biased region" description="Gly residues" evidence="12">
    <location>
        <begin position="823"/>
        <end position="843"/>
    </location>
</feature>
<dbReference type="PROSITE" id="PS51198">
    <property type="entry name" value="UVRD_HELICASE_ATP_BIND"/>
    <property type="match status" value="1"/>
</dbReference>
<sequence length="970" mass="104093">MNAMNSLFSALPMPGSGGTATPPPEAALPALVPSAGSFDDDSWADVEAPEEDWGPEDAPPPEDESAAAPTWEERQDEVSALVARAQANAAAARARADGAAPSGRPAGPAWGVTVSDPAELIRGLNPAQESAVTHAGAPLLIIAGAGSGKTRVLTHRIAHLIATGRARPGEILAITFTNKAAAEMRERVTALVGPAGERMWVSTFHSACVRILRREHEAAGLRSTFSIYDAADSTRLITLIVRELGIDPKRFTPKTFAHRISDLKNELITPAQFAERAVTSNPLERHLAEVYRAYAQRLSSANALDFDDIIMRTVALLQTRPAVAEMYRRRFRHILVDEYQDTNHAQYVLVRELVGGPGTSGAGSALPPGELTVVGDSDQSIYAFRGATIRNIEEFEEDYPSARTILLEQNYRSTQNILSAANAVISRNSGRREKNLWTAAGDGAPITGYVADSEHDEARWISQEVDRLADEHGVRPRDVAVFYRTNAQSRALEEAFMRAGQPYKVIGGTRFYDRREIKDAIAYLRAVDNPDDDVNLRRILNVPKRGLGDKAEGALAEHAARYAVSFGQAVADAAGAPREAQTDGTENTDGQAPSTTGAGEPPEVEGLTTRARNQVRGFHELLTTLRHMVTAGDGVADILDSALDASGYLAELRASDDPQDATRVENLAELHSVASDFQAANPDGTLADFLERVSLVADSDQLPPSADLEDEDARQAEEQGQITLMTVHTAKGLEFPVVFVTGMEDGTFPHSRSLTEETELAEERRLAYVALTRARERLYLTRAAVRSAWGAANAMPASRFLDDVPDETIDWKRLTSSMEALRGGGTGWGSSWGEGGFGSGGRRSGSSRQSTYSDDDDFAPPVGAGTKRSGKLGRVETAQDRAAKRASARLEARGKQGDSSPAGAAASEDLPAAVAGLRTGDQVRHDSYGVGTVVGLEGKGRSLTARVEFVIDGAPTTKRLILRYAPVAKI</sequence>
<evidence type="ECO:0000259" key="14">
    <source>
        <dbReference type="PROSITE" id="PS51217"/>
    </source>
</evidence>
<comment type="catalytic activity">
    <reaction evidence="8">
        <text>Couples ATP hydrolysis with the unwinding of duplex DNA by translocating in the 3'-5' direction.</text>
        <dbReference type="EC" id="5.6.2.4"/>
    </reaction>
</comment>
<evidence type="ECO:0000256" key="2">
    <source>
        <dbReference type="ARBA" id="ARBA00022741"/>
    </source>
</evidence>
<keyword evidence="3 11" id="KW-0378">Hydrolase</keyword>
<dbReference type="GO" id="GO:0005829">
    <property type="term" value="C:cytosol"/>
    <property type="evidence" value="ECO:0007669"/>
    <property type="project" value="TreeGrafter"/>
</dbReference>
<keyword evidence="7" id="KW-0413">Isomerase</keyword>
<dbReference type="PANTHER" id="PTHR11070">
    <property type="entry name" value="UVRD / RECB / PCRA DNA HELICASE FAMILY MEMBER"/>
    <property type="match status" value="1"/>
</dbReference>
<evidence type="ECO:0000256" key="6">
    <source>
        <dbReference type="ARBA" id="ARBA00023125"/>
    </source>
</evidence>
<evidence type="ECO:0000313" key="16">
    <source>
        <dbReference type="Proteomes" id="UP001180729"/>
    </source>
</evidence>
<dbReference type="CDD" id="cd17932">
    <property type="entry name" value="DEXQc_UvrD"/>
    <property type="match status" value="1"/>
</dbReference>
<dbReference type="GO" id="GO:0000725">
    <property type="term" value="P:recombinational repair"/>
    <property type="evidence" value="ECO:0007669"/>
    <property type="project" value="TreeGrafter"/>
</dbReference>
<dbReference type="SUPFAM" id="SSF52540">
    <property type="entry name" value="P-loop containing nucleoside triphosphate hydrolases"/>
    <property type="match status" value="1"/>
</dbReference>
<proteinExistence type="inferred from homology"/>
<dbReference type="EC" id="5.6.2.4" evidence="9"/>
<dbReference type="PROSITE" id="PS51217">
    <property type="entry name" value="UVRD_HELICASE_CTER"/>
    <property type="match status" value="1"/>
</dbReference>
<evidence type="ECO:0000256" key="3">
    <source>
        <dbReference type="ARBA" id="ARBA00022801"/>
    </source>
</evidence>
<dbReference type="EMBL" id="JAMZMH010000013">
    <property type="protein sequence ID" value="MDT0249543.1"/>
    <property type="molecule type" value="Genomic_DNA"/>
</dbReference>
<feature type="domain" description="UvrD-like helicase ATP-binding" evidence="13">
    <location>
        <begin position="122"/>
        <end position="414"/>
    </location>
</feature>
<comment type="catalytic activity">
    <reaction evidence="10">
        <text>ATP + H2O = ADP + phosphate + H(+)</text>
        <dbReference type="Rhea" id="RHEA:13065"/>
        <dbReference type="ChEBI" id="CHEBI:15377"/>
        <dbReference type="ChEBI" id="CHEBI:15378"/>
        <dbReference type="ChEBI" id="CHEBI:30616"/>
        <dbReference type="ChEBI" id="CHEBI:43474"/>
        <dbReference type="ChEBI" id="CHEBI:456216"/>
        <dbReference type="EC" id="5.6.2.4"/>
    </reaction>
</comment>
<comment type="similarity">
    <text evidence="1">Belongs to the helicase family. UvrD subfamily.</text>
</comment>
<dbReference type="GO" id="GO:0033202">
    <property type="term" value="C:DNA helicase complex"/>
    <property type="evidence" value="ECO:0007669"/>
    <property type="project" value="TreeGrafter"/>
</dbReference>
<dbReference type="GO" id="GO:0043138">
    <property type="term" value="F:3'-5' DNA helicase activity"/>
    <property type="evidence" value="ECO:0007669"/>
    <property type="project" value="UniProtKB-EC"/>
</dbReference>
<feature type="compositionally biased region" description="Basic and acidic residues" evidence="12">
    <location>
        <begin position="873"/>
        <end position="896"/>
    </location>
</feature>
<dbReference type="GO" id="GO:0016787">
    <property type="term" value="F:hydrolase activity"/>
    <property type="evidence" value="ECO:0007669"/>
    <property type="project" value="UniProtKB-UniRule"/>
</dbReference>
<evidence type="ECO:0000256" key="7">
    <source>
        <dbReference type="ARBA" id="ARBA00023235"/>
    </source>
</evidence>
<evidence type="ECO:0000256" key="11">
    <source>
        <dbReference type="PROSITE-ProRule" id="PRU00560"/>
    </source>
</evidence>
<dbReference type="Pfam" id="PF00580">
    <property type="entry name" value="UvrD-helicase"/>
    <property type="match status" value="1"/>
</dbReference>
<feature type="domain" description="UvrD-like helicase C-terminal" evidence="14">
    <location>
        <begin position="415"/>
        <end position="732"/>
    </location>
</feature>
<dbReference type="PANTHER" id="PTHR11070:SF2">
    <property type="entry name" value="ATP-DEPENDENT DNA HELICASE SRS2"/>
    <property type="match status" value="1"/>
</dbReference>
<reference evidence="15" key="1">
    <citation type="submission" date="2022-06" db="EMBL/GenBank/DDBJ databases">
        <title>Draft Genome Sequences of Three Actinomyces oris Strains, Isolated from Healthy Human Feces.</title>
        <authorList>
            <person name="Ye Y."/>
            <person name="Liu C."/>
            <person name="Zhao J."/>
            <person name="Xu J."/>
            <person name="Huang H."/>
            <person name="Wang B."/>
            <person name="Wei J."/>
            <person name="Jing X."/>
        </authorList>
    </citation>
    <scope>NUCLEOTIDE SEQUENCE</scope>
    <source>
        <strain evidence="15">CNGBCC1803368</strain>
    </source>
</reference>
<dbReference type="Proteomes" id="UP001180729">
    <property type="component" value="Unassembled WGS sequence"/>
</dbReference>
<dbReference type="GO" id="GO:0003677">
    <property type="term" value="F:DNA binding"/>
    <property type="evidence" value="ECO:0007669"/>
    <property type="project" value="UniProtKB-KW"/>
</dbReference>
<evidence type="ECO:0000256" key="5">
    <source>
        <dbReference type="ARBA" id="ARBA00022840"/>
    </source>
</evidence>
<dbReference type="RefSeq" id="WP_311373167.1">
    <property type="nucleotide sequence ID" value="NZ_JAMZMH010000013.1"/>
</dbReference>
<dbReference type="Gene3D" id="1.10.486.10">
    <property type="entry name" value="PCRA, domain 4"/>
    <property type="match status" value="1"/>
</dbReference>
<dbReference type="Pfam" id="PF21196">
    <property type="entry name" value="PcrA_UvrD_tudor"/>
    <property type="match status" value="1"/>
</dbReference>
<comment type="caution">
    <text evidence="15">The sequence shown here is derived from an EMBL/GenBank/DDBJ whole genome shotgun (WGS) entry which is preliminary data.</text>
</comment>
<dbReference type="InterPro" id="IPR014017">
    <property type="entry name" value="DNA_helicase_UvrD-like_C"/>
</dbReference>
<keyword evidence="6" id="KW-0238">DNA-binding</keyword>
<dbReference type="CDD" id="cd18807">
    <property type="entry name" value="SF1_C_UvrD"/>
    <property type="match status" value="1"/>
</dbReference>
<protein>
    <recommendedName>
        <fullName evidence="9">DNA 3'-5' helicase</fullName>
        <ecNumber evidence="9">5.6.2.4</ecNumber>
    </recommendedName>
</protein>
<feature type="compositionally biased region" description="Acidic residues" evidence="12">
    <location>
        <begin position="38"/>
        <end position="65"/>
    </location>
</feature>
<dbReference type="GO" id="GO:0009314">
    <property type="term" value="P:response to radiation"/>
    <property type="evidence" value="ECO:0007669"/>
    <property type="project" value="UniProtKB-ARBA"/>
</dbReference>
<evidence type="ECO:0000256" key="1">
    <source>
        <dbReference type="ARBA" id="ARBA00009922"/>
    </source>
</evidence>
<evidence type="ECO:0000256" key="8">
    <source>
        <dbReference type="ARBA" id="ARBA00034617"/>
    </source>
</evidence>
<evidence type="ECO:0000256" key="12">
    <source>
        <dbReference type="SAM" id="MobiDB-lite"/>
    </source>
</evidence>
<dbReference type="InterPro" id="IPR013986">
    <property type="entry name" value="DExx_box_DNA_helicase_dom_sf"/>
</dbReference>
<evidence type="ECO:0000256" key="4">
    <source>
        <dbReference type="ARBA" id="ARBA00022806"/>
    </source>
</evidence>
<organism evidence="15 16">
    <name type="scientific">Actinomyces oris</name>
    <dbReference type="NCBI Taxonomy" id="544580"/>
    <lineage>
        <taxon>Bacteria</taxon>
        <taxon>Bacillati</taxon>
        <taxon>Actinomycetota</taxon>
        <taxon>Actinomycetes</taxon>
        <taxon>Actinomycetales</taxon>
        <taxon>Actinomycetaceae</taxon>
        <taxon>Actinomyces</taxon>
    </lineage>
</organism>
<dbReference type="GO" id="GO:0005524">
    <property type="term" value="F:ATP binding"/>
    <property type="evidence" value="ECO:0007669"/>
    <property type="project" value="UniProtKB-UniRule"/>
</dbReference>
<feature type="binding site" evidence="11">
    <location>
        <begin position="143"/>
        <end position="150"/>
    </location>
    <ligand>
        <name>ATP</name>
        <dbReference type="ChEBI" id="CHEBI:30616"/>
    </ligand>
</feature>
<keyword evidence="2 11" id="KW-0547">Nucleotide-binding</keyword>
<evidence type="ECO:0000313" key="15">
    <source>
        <dbReference type="EMBL" id="MDT0249543.1"/>
    </source>
</evidence>
<dbReference type="InterPro" id="IPR000212">
    <property type="entry name" value="DNA_helicase_UvrD/REP"/>
</dbReference>